<dbReference type="CDD" id="cd01851">
    <property type="entry name" value="GBP"/>
    <property type="match status" value="1"/>
</dbReference>
<keyword evidence="2" id="KW-0547">Nucleotide-binding</keyword>
<evidence type="ECO:0000256" key="1">
    <source>
        <dbReference type="ARBA" id="ARBA00022692"/>
    </source>
</evidence>
<dbReference type="PANTHER" id="PTHR45923:SF20">
    <property type="entry name" value="PROTEIN ROOT HAIR DEFECTIVE 3 HOMOLOG 2"/>
    <property type="match status" value="1"/>
</dbReference>
<evidence type="ECO:0000256" key="10">
    <source>
        <dbReference type="SAM" id="MobiDB-lite"/>
    </source>
</evidence>
<evidence type="ECO:0000256" key="8">
    <source>
        <dbReference type="ARBA" id="ARBA00023136"/>
    </source>
</evidence>
<dbReference type="GO" id="GO:0003924">
    <property type="term" value="F:GTPase activity"/>
    <property type="evidence" value="ECO:0007669"/>
    <property type="project" value="TreeGrafter"/>
</dbReference>
<dbReference type="SUPFAM" id="SSF52540">
    <property type="entry name" value="P-loop containing nucleoside triphosphate hydrolases"/>
    <property type="match status" value="1"/>
</dbReference>
<keyword evidence="6" id="KW-0175">Coiled coil</keyword>
<protein>
    <recommendedName>
        <fullName evidence="11">GB1/RHD3-type G domain-containing protein</fullName>
    </recommendedName>
</protein>
<evidence type="ECO:0000256" key="2">
    <source>
        <dbReference type="ARBA" id="ARBA00022741"/>
    </source>
</evidence>
<dbReference type="Gene3D" id="3.40.50.300">
    <property type="entry name" value="P-loop containing nucleotide triphosphate hydrolases"/>
    <property type="match status" value="1"/>
</dbReference>
<reference evidence="12" key="1">
    <citation type="submission" date="2019-03" db="EMBL/GenBank/DDBJ databases">
        <authorList>
            <person name="Mank J."/>
            <person name="Almeida P."/>
        </authorList>
    </citation>
    <scope>NUCLEOTIDE SEQUENCE</scope>
    <source>
        <strain evidence="12">78183</strain>
    </source>
</reference>
<comment type="similarity">
    <text evidence="9">Belongs to the TRAFAC class dynamin-like GTPase superfamily. GB1/RHD3 GTPase family.</text>
</comment>
<evidence type="ECO:0000256" key="5">
    <source>
        <dbReference type="ARBA" id="ARBA00022989"/>
    </source>
</evidence>
<feature type="domain" description="GB1/RHD3-type G" evidence="11">
    <location>
        <begin position="35"/>
        <end position="212"/>
    </location>
</feature>
<evidence type="ECO:0000256" key="7">
    <source>
        <dbReference type="ARBA" id="ARBA00023134"/>
    </source>
</evidence>
<keyword evidence="7" id="KW-0342">GTP-binding</keyword>
<dbReference type="GO" id="GO:0016320">
    <property type="term" value="P:endoplasmic reticulum membrane fusion"/>
    <property type="evidence" value="ECO:0007669"/>
    <property type="project" value="TreeGrafter"/>
</dbReference>
<feature type="region of interest" description="Disordered" evidence="10">
    <location>
        <begin position="506"/>
        <end position="549"/>
    </location>
</feature>
<keyword evidence="4" id="KW-0256">Endoplasmic reticulum</keyword>
<dbReference type="AlphaFoldDB" id="A0A6N2M4L5"/>
<evidence type="ECO:0000259" key="11">
    <source>
        <dbReference type="PROSITE" id="PS51715"/>
    </source>
</evidence>
<accession>A0A6N2M4L5</accession>
<evidence type="ECO:0000256" key="3">
    <source>
        <dbReference type="ARBA" id="ARBA00022801"/>
    </source>
</evidence>
<dbReference type="InterPro" id="IPR008803">
    <property type="entry name" value="RHD3/Sey1"/>
</dbReference>
<keyword evidence="8" id="KW-0472">Membrane</keyword>
<evidence type="ECO:0000256" key="6">
    <source>
        <dbReference type="ARBA" id="ARBA00023054"/>
    </source>
</evidence>
<evidence type="ECO:0000256" key="4">
    <source>
        <dbReference type="ARBA" id="ARBA00022824"/>
    </source>
</evidence>
<keyword evidence="1" id="KW-0812">Transmembrane</keyword>
<keyword evidence="3" id="KW-0378">Hydrolase</keyword>
<dbReference type="Pfam" id="PF05879">
    <property type="entry name" value="RHD3_GTPase"/>
    <property type="match status" value="1"/>
</dbReference>
<sequence length="549" mass="61184">MAEDCCSLQLISGDGVLNREGLENFSRTTNLSQRGVSYAVVAIMGPQSGGKSTLLNKLFQTDFRMMDADDGRTQTTQGIWIAKAIGIEPFTVAIDVEGSDSRERGQGGATFEKQSALFALAIADIVMINMWCHDIGREHAANRPLLKAVFEAMLRLFRLRKTTLLFVLRDQTKTPFERLELSLSGDIEKIWAEIPKPDAYRGTPLGDFFKVDRLRQRFFHSISPGGLAGDRRDAQPASGFALRAEQIWKTIKENKNLDLPAMEVMVATFRCDQIAKETLTRLSSDKTWLALRKDVQARKAPKFKKSIKSILEKTLSQYDKEAIHFKESIRDDKRKELETEALQVLYPAYAAMLRHLRSRALKFFKTRLIKKVKRASRVGFEASIDSTVQYAMDKFEKESRDVSISKVWDASAAKENLFSEIETTKYKAKTKFYEVYNTMKAKAVRGLAHGIGGMTAAGVATATFIGDGDAIAAKKAGCAASKLVKRIIKRHMLNLDSFNYNTITESSASPDCENASDTADDSGDDLAEDTDDDGADDDVDSENDDCDDD</sequence>
<dbReference type="Pfam" id="PF20428">
    <property type="entry name" value="Sey1_3HB"/>
    <property type="match status" value="1"/>
</dbReference>
<dbReference type="FunFam" id="3.40.50.300:FF:002271">
    <property type="entry name" value="Protein ROOT HAIR DEFECTIVE 3 homolog"/>
    <property type="match status" value="1"/>
</dbReference>
<dbReference type="EMBL" id="CAADRP010001604">
    <property type="protein sequence ID" value="VFU44572.1"/>
    <property type="molecule type" value="Genomic_DNA"/>
</dbReference>
<dbReference type="PANTHER" id="PTHR45923">
    <property type="entry name" value="PROTEIN SEY1"/>
    <property type="match status" value="1"/>
</dbReference>
<keyword evidence="5" id="KW-1133">Transmembrane helix</keyword>
<dbReference type="InterPro" id="IPR030386">
    <property type="entry name" value="G_GB1_RHD3_dom"/>
</dbReference>
<dbReference type="InterPro" id="IPR027417">
    <property type="entry name" value="P-loop_NTPase"/>
</dbReference>
<evidence type="ECO:0000313" key="12">
    <source>
        <dbReference type="EMBL" id="VFU44572.1"/>
    </source>
</evidence>
<name>A0A6N2M4L5_SALVM</name>
<dbReference type="GO" id="GO:0005525">
    <property type="term" value="F:GTP binding"/>
    <property type="evidence" value="ECO:0007669"/>
    <property type="project" value="UniProtKB-KW"/>
</dbReference>
<dbReference type="GO" id="GO:0005783">
    <property type="term" value="C:endoplasmic reticulum"/>
    <property type="evidence" value="ECO:0007669"/>
    <property type="project" value="TreeGrafter"/>
</dbReference>
<dbReference type="PROSITE" id="PS51715">
    <property type="entry name" value="G_GB1_RHD3"/>
    <property type="match status" value="1"/>
</dbReference>
<dbReference type="InterPro" id="IPR046758">
    <property type="entry name" value="Sey1/RHD3-like_3HB"/>
</dbReference>
<gene>
    <name evidence="12" type="ORF">SVIM_LOCUS274565</name>
</gene>
<evidence type="ECO:0000256" key="9">
    <source>
        <dbReference type="PROSITE-ProRule" id="PRU01052"/>
    </source>
</evidence>
<organism evidence="12">
    <name type="scientific">Salix viminalis</name>
    <name type="common">Common osier</name>
    <name type="synonym">Basket willow</name>
    <dbReference type="NCBI Taxonomy" id="40686"/>
    <lineage>
        <taxon>Eukaryota</taxon>
        <taxon>Viridiplantae</taxon>
        <taxon>Streptophyta</taxon>
        <taxon>Embryophyta</taxon>
        <taxon>Tracheophyta</taxon>
        <taxon>Spermatophyta</taxon>
        <taxon>Magnoliopsida</taxon>
        <taxon>eudicotyledons</taxon>
        <taxon>Gunneridae</taxon>
        <taxon>Pentapetalae</taxon>
        <taxon>rosids</taxon>
        <taxon>fabids</taxon>
        <taxon>Malpighiales</taxon>
        <taxon>Salicaceae</taxon>
        <taxon>Saliceae</taxon>
        <taxon>Salix</taxon>
    </lineage>
</organism>
<feature type="compositionally biased region" description="Acidic residues" evidence="10">
    <location>
        <begin position="518"/>
        <end position="549"/>
    </location>
</feature>
<proteinExistence type="inferred from homology"/>